<proteinExistence type="inferred from homology"/>
<comment type="caution">
    <text evidence="7">The sequence shown here is derived from an EMBL/GenBank/DDBJ whole genome shotgun (WGS) entry which is preliminary data.</text>
</comment>
<dbReference type="InterPro" id="IPR029063">
    <property type="entry name" value="SAM-dependent_MTases_sf"/>
</dbReference>
<dbReference type="Proteomes" id="UP001597353">
    <property type="component" value="Unassembled WGS sequence"/>
</dbReference>
<dbReference type="InterPro" id="IPR003682">
    <property type="entry name" value="rRNA_ssu_MeTfrase_G"/>
</dbReference>
<keyword evidence="1 6" id="KW-0963">Cytoplasm</keyword>
<name>A0ABW4S8B2_9RHOB</name>
<comment type="catalytic activity">
    <reaction evidence="6">
        <text>guanosine(527) in 16S rRNA + S-adenosyl-L-methionine = N(7)-methylguanosine(527) in 16S rRNA + S-adenosyl-L-homocysteine</text>
        <dbReference type="Rhea" id="RHEA:42732"/>
        <dbReference type="Rhea" id="RHEA-COMP:10209"/>
        <dbReference type="Rhea" id="RHEA-COMP:10210"/>
        <dbReference type="ChEBI" id="CHEBI:57856"/>
        <dbReference type="ChEBI" id="CHEBI:59789"/>
        <dbReference type="ChEBI" id="CHEBI:74269"/>
        <dbReference type="ChEBI" id="CHEBI:74480"/>
        <dbReference type="EC" id="2.1.1.170"/>
    </reaction>
</comment>
<evidence type="ECO:0000256" key="1">
    <source>
        <dbReference type="ARBA" id="ARBA00022490"/>
    </source>
</evidence>
<keyword evidence="5 6" id="KW-0949">S-adenosyl-L-methionine</keyword>
<dbReference type="PANTHER" id="PTHR31760">
    <property type="entry name" value="S-ADENOSYL-L-METHIONINE-DEPENDENT METHYLTRANSFERASES SUPERFAMILY PROTEIN"/>
    <property type="match status" value="1"/>
</dbReference>
<feature type="binding site" evidence="6">
    <location>
        <position position="139"/>
    </location>
    <ligand>
        <name>S-adenosyl-L-methionine</name>
        <dbReference type="ChEBI" id="CHEBI:59789"/>
    </ligand>
</feature>
<dbReference type="GO" id="GO:0032259">
    <property type="term" value="P:methylation"/>
    <property type="evidence" value="ECO:0007669"/>
    <property type="project" value="UniProtKB-KW"/>
</dbReference>
<dbReference type="GO" id="GO:0008168">
    <property type="term" value="F:methyltransferase activity"/>
    <property type="evidence" value="ECO:0007669"/>
    <property type="project" value="UniProtKB-KW"/>
</dbReference>
<evidence type="ECO:0000256" key="2">
    <source>
        <dbReference type="ARBA" id="ARBA00022552"/>
    </source>
</evidence>
<dbReference type="HAMAP" id="MF_00074">
    <property type="entry name" value="16SrRNA_methyltr_G"/>
    <property type="match status" value="1"/>
</dbReference>
<comment type="subcellular location">
    <subcellularLocation>
        <location evidence="6">Cytoplasm</location>
    </subcellularLocation>
</comment>
<feature type="binding site" evidence="6">
    <location>
        <position position="76"/>
    </location>
    <ligand>
        <name>S-adenosyl-L-methionine</name>
        <dbReference type="ChEBI" id="CHEBI:59789"/>
    </ligand>
</feature>
<comment type="caution">
    <text evidence="6">Lacks conserved residue(s) required for the propagation of feature annotation.</text>
</comment>
<evidence type="ECO:0000256" key="3">
    <source>
        <dbReference type="ARBA" id="ARBA00022603"/>
    </source>
</evidence>
<keyword evidence="3 6" id="KW-0489">Methyltransferase</keyword>
<evidence type="ECO:0000256" key="6">
    <source>
        <dbReference type="HAMAP-Rule" id="MF_00074"/>
    </source>
</evidence>
<evidence type="ECO:0000256" key="4">
    <source>
        <dbReference type="ARBA" id="ARBA00022679"/>
    </source>
</evidence>
<dbReference type="NCBIfam" id="TIGR00138">
    <property type="entry name" value="rsmG_gidB"/>
    <property type="match status" value="1"/>
</dbReference>
<dbReference type="EC" id="2.1.1.170" evidence="6"/>
<organism evidence="7 8">
    <name type="scientific">Halodurantibacterium flavum</name>
    <dbReference type="NCBI Taxonomy" id="1382802"/>
    <lineage>
        <taxon>Bacteria</taxon>
        <taxon>Pseudomonadati</taxon>
        <taxon>Pseudomonadota</taxon>
        <taxon>Alphaproteobacteria</taxon>
        <taxon>Rhodobacterales</taxon>
        <taxon>Paracoccaceae</taxon>
        <taxon>Halodurantibacterium</taxon>
    </lineage>
</organism>
<dbReference type="PIRSF" id="PIRSF003078">
    <property type="entry name" value="GidB"/>
    <property type="match status" value="1"/>
</dbReference>
<keyword evidence="2 6" id="KW-0698">rRNA processing</keyword>
<gene>
    <name evidence="6 7" type="primary">rsmG</name>
    <name evidence="7" type="ORF">ACFSGJ_15645</name>
</gene>
<reference evidence="8" key="1">
    <citation type="journal article" date="2019" name="Int. J. Syst. Evol. Microbiol.">
        <title>The Global Catalogue of Microorganisms (GCM) 10K type strain sequencing project: providing services to taxonomists for standard genome sequencing and annotation.</title>
        <authorList>
            <consortium name="The Broad Institute Genomics Platform"/>
            <consortium name="The Broad Institute Genome Sequencing Center for Infectious Disease"/>
            <person name="Wu L."/>
            <person name="Ma J."/>
        </authorList>
    </citation>
    <scope>NUCLEOTIDE SEQUENCE [LARGE SCALE GENOMIC DNA]</scope>
    <source>
        <strain evidence="8">CGMCC 4.7242</strain>
    </source>
</reference>
<dbReference type="PANTHER" id="PTHR31760:SF0">
    <property type="entry name" value="S-ADENOSYL-L-METHIONINE-DEPENDENT METHYLTRANSFERASES SUPERFAMILY PROTEIN"/>
    <property type="match status" value="1"/>
</dbReference>
<sequence>MRPAQAFLNDVDVSRETIERLEAFEALLRRWNAAINLVSKTTLDDVWTRHFLDSAQVAALSSSASHWADLGSGGGFPGLVVAVIYKEKSPETRFSLVESDARKSAFLATVIRDLDLKAQVIAKRIEATEPLRADVVSARALAPLATLCGYAARHLADGGRAVFLKGANHREEIAEARKLWQFECQLHPSVSDPTGVILCIENIQHV</sequence>
<feature type="binding site" evidence="6">
    <location>
        <begin position="125"/>
        <end position="126"/>
    </location>
    <ligand>
        <name>S-adenosyl-L-methionine</name>
        <dbReference type="ChEBI" id="CHEBI:59789"/>
    </ligand>
</feature>
<comment type="function">
    <text evidence="6">Specifically methylates the N7 position of guanine in position 527 of 16S rRNA.</text>
</comment>
<comment type="similarity">
    <text evidence="6">Belongs to the methyltransferase superfamily. RNA methyltransferase RsmG family.</text>
</comment>
<evidence type="ECO:0000313" key="7">
    <source>
        <dbReference type="EMBL" id="MFD1913646.1"/>
    </source>
</evidence>
<evidence type="ECO:0000256" key="5">
    <source>
        <dbReference type="ARBA" id="ARBA00022691"/>
    </source>
</evidence>
<dbReference type="RefSeq" id="WP_390263831.1">
    <property type="nucleotide sequence ID" value="NZ_JBHUGH010000012.1"/>
</dbReference>
<dbReference type="Pfam" id="PF02527">
    <property type="entry name" value="GidB"/>
    <property type="match status" value="1"/>
</dbReference>
<accession>A0ABW4S8B2</accession>
<dbReference type="Gene3D" id="3.40.50.150">
    <property type="entry name" value="Vaccinia Virus protein VP39"/>
    <property type="match status" value="1"/>
</dbReference>
<feature type="binding site" evidence="6">
    <location>
        <position position="71"/>
    </location>
    <ligand>
        <name>S-adenosyl-L-methionine</name>
        <dbReference type="ChEBI" id="CHEBI:59789"/>
    </ligand>
</feature>
<evidence type="ECO:0000313" key="8">
    <source>
        <dbReference type="Proteomes" id="UP001597353"/>
    </source>
</evidence>
<dbReference type="SUPFAM" id="SSF53335">
    <property type="entry name" value="S-adenosyl-L-methionine-dependent methyltransferases"/>
    <property type="match status" value="1"/>
</dbReference>
<keyword evidence="8" id="KW-1185">Reference proteome</keyword>
<dbReference type="EMBL" id="JBHUGH010000012">
    <property type="protein sequence ID" value="MFD1913646.1"/>
    <property type="molecule type" value="Genomic_DNA"/>
</dbReference>
<keyword evidence="4 6" id="KW-0808">Transferase</keyword>
<protein>
    <recommendedName>
        <fullName evidence="6">Ribosomal RNA small subunit methyltransferase G</fullName>
        <ecNumber evidence="6">2.1.1.170</ecNumber>
    </recommendedName>
    <alternativeName>
        <fullName evidence="6">16S rRNA 7-methylguanosine methyltransferase</fullName>
        <shortName evidence="6">16S rRNA m7G methyltransferase</shortName>
    </alternativeName>
</protein>